<evidence type="ECO:0000256" key="1">
    <source>
        <dbReference type="SAM" id="Phobius"/>
    </source>
</evidence>
<name>A0A7J7IF34_9RHOD</name>
<feature type="transmembrane region" description="Helical" evidence="1">
    <location>
        <begin position="98"/>
        <end position="119"/>
    </location>
</feature>
<keyword evidence="3" id="KW-1185">Reference proteome</keyword>
<organism evidence="2 3">
    <name type="scientific">Cyanidiococcus yangmingshanensis</name>
    <dbReference type="NCBI Taxonomy" id="2690220"/>
    <lineage>
        <taxon>Eukaryota</taxon>
        <taxon>Rhodophyta</taxon>
        <taxon>Bangiophyceae</taxon>
        <taxon>Cyanidiales</taxon>
        <taxon>Cyanidiaceae</taxon>
        <taxon>Cyanidiococcus</taxon>
    </lineage>
</organism>
<keyword evidence="1" id="KW-0812">Transmembrane</keyword>
<sequence>MKRCTQFVISVQYKYREYVHSNQLVSLGSPRSEPGVKRAARRRAVLALQDEPGKRLDDKQATVPSPNRKKKVTRAAALQESLSFSDAWAARNRGRIDVWFVIGLLFILLPLGILIWGVATGVIPYMS</sequence>
<dbReference type="EMBL" id="VWRR01000015">
    <property type="protein sequence ID" value="KAF6001324.1"/>
    <property type="molecule type" value="Genomic_DNA"/>
</dbReference>
<dbReference type="Proteomes" id="UP000530660">
    <property type="component" value="Unassembled WGS sequence"/>
</dbReference>
<comment type="caution">
    <text evidence="2">The sequence shown here is derived from an EMBL/GenBank/DDBJ whole genome shotgun (WGS) entry which is preliminary data.</text>
</comment>
<keyword evidence="1" id="KW-1133">Transmembrane helix</keyword>
<protein>
    <submittedName>
        <fullName evidence="2">Uncharacterized protein</fullName>
    </submittedName>
</protein>
<gene>
    <name evidence="2" type="ORF">F1559_003217</name>
</gene>
<evidence type="ECO:0000313" key="2">
    <source>
        <dbReference type="EMBL" id="KAF6001324.1"/>
    </source>
</evidence>
<dbReference type="OrthoDB" id="5843at2759"/>
<evidence type="ECO:0000313" key="3">
    <source>
        <dbReference type="Proteomes" id="UP000530660"/>
    </source>
</evidence>
<proteinExistence type="predicted"/>
<keyword evidence="1" id="KW-0472">Membrane</keyword>
<reference evidence="2 3" key="1">
    <citation type="journal article" date="2020" name="J. Phycol.">
        <title>Comparative genome analysis reveals Cyanidiococcus gen. nov., a new extremophilic red algal genus sister to Cyanidioschyzon (Cyanidioschyzonaceae, Rhodophyta).</title>
        <authorList>
            <person name="Liu S.-L."/>
            <person name="Chiang Y.-R."/>
            <person name="Yoon H.S."/>
            <person name="Fu H.-Y."/>
        </authorList>
    </citation>
    <scope>NUCLEOTIDE SEQUENCE [LARGE SCALE GENOMIC DNA]</scope>
    <source>
        <strain evidence="2 3">THAL066</strain>
    </source>
</reference>
<dbReference type="AlphaFoldDB" id="A0A7J7IF34"/>
<accession>A0A7J7IF34</accession>